<comment type="caution">
    <text evidence="1">The sequence shown here is derived from an EMBL/GenBank/DDBJ whole genome shotgun (WGS) entry which is preliminary data.</text>
</comment>
<dbReference type="EMBL" id="SRLO01000300">
    <property type="protein sequence ID" value="TNN62127.1"/>
    <property type="molecule type" value="Genomic_DNA"/>
</dbReference>
<reference evidence="1 2" key="1">
    <citation type="submission" date="2019-03" db="EMBL/GenBank/DDBJ databases">
        <title>First draft genome of Liparis tanakae, snailfish: a comprehensive survey of snailfish specific genes.</title>
        <authorList>
            <person name="Kim W."/>
            <person name="Song I."/>
            <person name="Jeong J.-H."/>
            <person name="Kim D."/>
            <person name="Kim S."/>
            <person name="Ryu S."/>
            <person name="Song J.Y."/>
            <person name="Lee S.K."/>
        </authorList>
    </citation>
    <scope>NUCLEOTIDE SEQUENCE [LARGE SCALE GENOMIC DNA]</scope>
    <source>
        <tissue evidence="1">Muscle</tissue>
    </source>
</reference>
<keyword evidence="2" id="KW-1185">Reference proteome</keyword>
<proteinExistence type="predicted"/>
<dbReference type="Proteomes" id="UP000314294">
    <property type="component" value="Unassembled WGS sequence"/>
</dbReference>
<evidence type="ECO:0000313" key="1">
    <source>
        <dbReference type="EMBL" id="TNN62127.1"/>
    </source>
</evidence>
<name>A0A4Z2H888_9TELE</name>
<gene>
    <name evidence="1" type="ORF">EYF80_027617</name>
</gene>
<dbReference type="AlphaFoldDB" id="A0A4Z2H888"/>
<organism evidence="1 2">
    <name type="scientific">Liparis tanakae</name>
    <name type="common">Tanaka's snailfish</name>
    <dbReference type="NCBI Taxonomy" id="230148"/>
    <lineage>
        <taxon>Eukaryota</taxon>
        <taxon>Metazoa</taxon>
        <taxon>Chordata</taxon>
        <taxon>Craniata</taxon>
        <taxon>Vertebrata</taxon>
        <taxon>Euteleostomi</taxon>
        <taxon>Actinopterygii</taxon>
        <taxon>Neopterygii</taxon>
        <taxon>Teleostei</taxon>
        <taxon>Neoteleostei</taxon>
        <taxon>Acanthomorphata</taxon>
        <taxon>Eupercaria</taxon>
        <taxon>Perciformes</taxon>
        <taxon>Cottioidei</taxon>
        <taxon>Cottales</taxon>
        <taxon>Liparidae</taxon>
        <taxon>Liparis</taxon>
    </lineage>
</organism>
<protein>
    <submittedName>
        <fullName evidence="1">Uncharacterized protein</fullName>
    </submittedName>
</protein>
<accession>A0A4Z2H888</accession>
<evidence type="ECO:0000313" key="2">
    <source>
        <dbReference type="Proteomes" id="UP000314294"/>
    </source>
</evidence>
<sequence>MRELVAPEAAFITTFVDHCKDEKKETTRGEKTENDFGLGVFLSEAIVTKSGRAEWNIDSLQSSAVVFCLHCPALAYTPIIPEH</sequence>